<dbReference type="Proteomes" id="UP001215280">
    <property type="component" value="Unassembled WGS sequence"/>
</dbReference>
<evidence type="ECO:0000256" key="6">
    <source>
        <dbReference type="ARBA" id="ARBA00047949"/>
    </source>
</evidence>
<dbReference type="SUPFAM" id="SSF56399">
    <property type="entry name" value="ADP-ribosylation"/>
    <property type="match status" value="1"/>
</dbReference>
<dbReference type="Gene3D" id="1.10.10.970">
    <property type="entry name" value="RNA 2'-phosphotransferase, Tpt1/KptA family, N-terminal domain"/>
    <property type="match status" value="1"/>
</dbReference>
<evidence type="ECO:0000256" key="3">
    <source>
        <dbReference type="ARBA" id="ARBA00012007"/>
    </source>
</evidence>
<keyword evidence="9" id="KW-1185">Reference proteome</keyword>
<comment type="caution">
    <text evidence="8">The sequence shown here is derived from an EMBL/GenBank/DDBJ whole genome shotgun (WGS) entry which is preliminary data.</text>
</comment>
<evidence type="ECO:0000256" key="5">
    <source>
        <dbReference type="ARBA" id="ARBA00023027"/>
    </source>
</evidence>
<feature type="region of interest" description="Disordered" evidence="7">
    <location>
        <begin position="249"/>
        <end position="347"/>
    </location>
</feature>
<evidence type="ECO:0000256" key="2">
    <source>
        <dbReference type="ARBA" id="ARBA00009836"/>
    </source>
</evidence>
<accession>A0AAD7MGU1</accession>
<dbReference type="InterPro" id="IPR042080">
    <property type="entry name" value="RNA_2'-PTrans_N"/>
</dbReference>
<dbReference type="EMBL" id="JARJLG010000327">
    <property type="protein sequence ID" value="KAJ7716832.1"/>
    <property type="molecule type" value="Genomic_DNA"/>
</dbReference>
<evidence type="ECO:0000256" key="1">
    <source>
        <dbReference type="ARBA" id="ARBA00003343"/>
    </source>
</evidence>
<name>A0AAD7MGU1_9AGAR</name>
<evidence type="ECO:0000256" key="7">
    <source>
        <dbReference type="SAM" id="MobiDB-lite"/>
    </source>
</evidence>
<feature type="compositionally biased region" description="Basic and acidic residues" evidence="7">
    <location>
        <begin position="33"/>
        <end position="45"/>
    </location>
</feature>
<keyword evidence="5" id="KW-0520">NAD</keyword>
<dbReference type="GO" id="GO:0000215">
    <property type="term" value="F:tRNA 2'-phosphotransferase activity"/>
    <property type="evidence" value="ECO:0007669"/>
    <property type="project" value="UniProtKB-EC"/>
</dbReference>
<sequence length="362" mass="41514">MFPAFFQPRCRNFLSRHSYSYSYSTGPPAPKRPWPDKRSKGPDPKQLRVSHQLSYLLRHGAHSERLPIRSDGYVNVDALLAHRSLRGVDFAMLENIVRDDAKSRYHLKYDPTPGTPYSWWIRANQGHSMRDISLDMRRVKTAAEVRMAVHGTTMQAWESISKQGLSRMGRNHIHLAQGFTGDVVSGMRNSSQVLIFVDVARALEADIPFYLSANFVVLTPGNEFGFLPREFFSRVERVKVSAAPIPGWEPRAEEEQEGMKARKEEEGVTWREEEEVEVVKARAEDEGENEDERVNQGDSSVQIVDDPVDEGRAPVDAVEEIPEPAAETEEERKRAARERRKARREEHARTVRRLYALQLDMF</sequence>
<dbReference type="InterPro" id="IPR042081">
    <property type="entry name" value="RNA_2'-PTrans_C"/>
</dbReference>
<dbReference type="EC" id="2.7.1.160" evidence="3"/>
<dbReference type="Gene3D" id="3.20.170.30">
    <property type="match status" value="1"/>
</dbReference>
<protein>
    <recommendedName>
        <fullName evidence="3">2'-phosphotransferase</fullName>
        <ecNumber evidence="3">2.7.1.160</ecNumber>
    </recommendedName>
</protein>
<gene>
    <name evidence="8" type="ORF">DFH07DRAFT_861907</name>
</gene>
<dbReference type="GO" id="GO:0006388">
    <property type="term" value="P:tRNA splicing, via endonucleolytic cleavage and ligation"/>
    <property type="evidence" value="ECO:0007669"/>
    <property type="project" value="TreeGrafter"/>
</dbReference>
<feature type="compositionally biased region" description="Basic and acidic residues" evidence="7">
    <location>
        <begin position="250"/>
        <end position="284"/>
    </location>
</feature>
<comment type="catalytic activity">
    <reaction evidence="6">
        <text>2'-phospho-[ligated tRNA] + NAD(+) = mature tRNA + ADP-alpha-D-ribose 1'',2''-cyclic phosphate + nicotinamide</text>
        <dbReference type="Rhea" id="RHEA:23324"/>
        <dbReference type="Rhea" id="RHEA-COMP:11106"/>
        <dbReference type="Rhea" id="RHEA-COMP:11107"/>
        <dbReference type="ChEBI" id="CHEBI:17154"/>
        <dbReference type="ChEBI" id="CHEBI:57540"/>
        <dbReference type="ChEBI" id="CHEBI:76596"/>
        <dbReference type="ChEBI" id="CHEBI:82883"/>
        <dbReference type="ChEBI" id="CHEBI:85027"/>
        <dbReference type="EC" id="2.7.1.160"/>
    </reaction>
</comment>
<feature type="compositionally biased region" description="Acidic residues" evidence="7">
    <location>
        <begin position="317"/>
        <end position="329"/>
    </location>
</feature>
<dbReference type="PANTHER" id="PTHR12684">
    <property type="entry name" value="PUTATIVE PHOSPHOTRANSFERASE"/>
    <property type="match status" value="1"/>
</dbReference>
<dbReference type="InterPro" id="IPR002745">
    <property type="entry name" value="Ptrans_KptA/Tpt1"/>
</dbReference>
<evidence type="ECO:0000313" key="8">
    <source>
        <dbReference type="EMBL" id="KAJ7716832.1"/>
    </source>
</evidence>
<evidence type="ECO:0000313" key="9">
    <source>
        <dbReference type="Proteomes" id="UP001215280"/>
    </source>
</evidence>
<dbReference type="Pfam" id="PF01885">
    <property type="entry name" value="PTS_2-RNA"/>
    <property type="match status" value="1"/>
</dbReference>
<reference evidence="8" key="1">
    <citation type="submission" date="2023-03" db="EMBL/GenBank/DDBJ databases">
        <title>Massive genome expansion in bonnet fungi (Mycena s.s.) driven by repeated elements and novel gene families across ecological guilds.</title>
        <authorList>
            <consortium name="Lawrence Berkeley National Laboratory"/>
            <person name="Harder C.B."/>
            <person name="Miyauchi S."/>
            <person name="Viragh M."/>
            <person name="Kuo A."/>
            <person name="Thoen E."/>
            <person name="Andreopoulos B."/>
            <person name="Lu D."/>
            <person name="Skrede I."/>
            <person name="Drula E."/>
            <person name="Henrissat B."/>
            <person name="Morin E."/>
            <person name="Kohler A."/>
            <person name="Barry K."/>
            <person name="LaButti K."/>
            <person name="Morin E."/>
            <person name="Salamov A."/>
            <person name="Lipzen A."/>
            <person name="Mereny Z."/>
            <person name="Hegedus B."/>
            <person name="Baldrian P."/>
            <person name="Stursova M."/>
            <person name="Weitz H."/>
            <person name="Taylor A."/>
            <person name="Grigoriev I.V."/>
            <person name="Nagy L.G."/>
            <person name="Martin F."/>
            <person name="Kauserud H."/>
        </authorList>
    </citation>
    <scope>NUCLEOTIDE SEQUENCE</scope>
    <source>
        <strain evidence="8">CBHHK188m</strain>
    </source>
</reference>
<organism evidence="8 9">
    <name type="scientific">Mycena maculata</name>
    <dbReference type="NCBI Taxonomy" id="230809"/>
    <lineage>
        <taxon>Eukaryota</taxon>
        <taxon>Fungi</taxon>
        <taxon>Dikarya</taxon>
        <taxon>Basidiomycota</taxon>
        <taxon>Agaricomycotina</taxon>
        <taxon>Agaricomycetes</taxon>
        <taxon>Agaricomycetidae</taxon>
        <taxon>Agaricales</taxon>
        <taxon>Marasmiineae</taxon>
        <taxon>Mycenaceae</taxon>
        <taxon>Mycena</taxon>
    </lineage>
</organism>
<comment type="function">
    <text evidence="1">Catalyzes the last step of tRNA splicing, the transfer of the splice junction 2'-phosphate from ligated tRNA to NAD to produce ADP-ribose 1''-2'' cyclic phosphate.</text>
</comment>
<comment type="similarity">
    <text evidence="2">Belongs to the KptA/TPT1 family.</text>
</comment>
<feature type="region of interest" description="Disordered" evidence="7">
    <location>
        <begin position="23"/>
        <end position="45"/>
    </location>
</feature>
<dbReference type="AlphaFoldDB" id="A0AAD7MGU1"/>
<dbReference type="PANTHER" id="PTHR12684:SF2">
    <property type="entry name" value="TRNA 2'-PHOSPHOTRANSFERASE 1"/>
    <property type="match status" value="1"/>
</dbReference>
<evidence type="ECO:0000256" key="4">
    <source>
        <dbReference type="ARBA" id="ARBA00022679"/>
    </source>
</evidence>
<proteinExistence type="inferred from homology"/>
<keyword evidence="4" id="KW-0808">Transferase</keyword>